<feature type="domain" description="Sialidase" evidence="1">
    <location>
        <begin position="55"/>
        <end position="384"/>
    </location>
</feature>
<protein>
    <submittedName>
        <fullName evidence="2">Exo-alpha-sialidase</fullName>
        <ecNumber evidence="2">3.2.1.18</ecNumber>
    </submittedName>
</protein>
<name>A0AAJ5W1V4_9MICO</name>
<dbReference type="AlphaFoldDB" id="A0AAJ5W1V4"/>
<evidence type="ECO:0000259" key="1">
    <source>
        <dbReference type="Pfam" id="PF13088"/>
    </source>
</evidence>
<organism evidence="2 3">
    <name type="scientific">Candidatus Microbacterium phytovorans</name>
    <dbReference type="NCBI Taxonomy" id="3121374"/>
    <lineage>
        <taxon>Bacteria</taxon>
        <taxon>Bacillati</taxon>
        <taxon>Actinomycetota</taxon>
        <taxon>Actinomycetes</taxon>
        <taxon>Micrococcales</taxon>
        <taxon>Microbacteriaceae</taxon>
        <taxon>Microbacterium</taxon>
    </lineage>
</organism>
<dbReference type="CDD" id="cd15482">
    <property type="entry name" value="Sialidase_non-viral"/>
    <property type="match status" value="1"/>
</dbReference>
<evidence type="ECO:0000313" key="3">
    <source>
        <dbReference type="Proteomes" id="UP001213972"/>
    </source>
</evidence>
<gene>
    <name evidence="2" type="ORF">P0Y48_13490</name>
</gene>
<dbReference type="EC" id="3.2.1.18" evidence="2"/>
<dbReference type="Gene3D" id="2.120.10.10">
    <property type="match status" value="1"/>
</dbReference>
<proteinExistence type="predicted"/>
<reference evidence="2" key="1">
    <citation type="submission" date="2023-03" db="EMBL/GenBank/DDBJ databases">
        <title>Andean soil-derived lignocellulolytic bacterial consortium as a source of novel taxa and putative plastic-active enzymes.</title>
        <authorList>
            <person name="Diaz-Garcia L."/>
            <person name="Chuvochina M."/>
            <person name="Feuerriegel G."/>
            <person name="Bunk B."/>
            <person name="Sproer C."/>
            <person name="Streit W.R."/>
            <person name="Rodriguez L.M."/>
            <person name="Overmann J."/>
            <person name="Jimenez D.J."/>
        </authorList>
    </citation>
    <scope>NUCLEOTIDE SEQUENCE</scope>
    <source>
        <strain evidence="2">MAG 4610</strain>
    </source>
</reference>
<dbReference type="InterPro" id="IPR036278">
    <property type="entry name" value="Sialidase_sf"/>
</dbReference>
<accession>A0AAJ5W1V4</accession>
<dbReference type="PANTHER" id="PTHR43752:SF2">
    <property type="entry name" value="BNR_ASP-BOX REPEAT FAMILY PROTEIN"/>
    <property type="match status" value="1"/>
</dbReference>
<keyword evidence="2" id="KW-0378">Hydrolase</keyword>
<dbReference type="GO" id="GO:0004308">
    <property type="term" value="F:exo-alpha-sialidase activity"/>
    <property type="evidence" value="ECO:0007669"/>
    <property type="project" value="UniProtKB-EC"/>
</dbReference>
<sequence>MTSRYAAQRDVVTRADRALFDGVLRPGDRPGRTDAYLAVPTVQAHAAMLHRLPGGDLGLVWFGGTQEGVGDICIWFSRLGPGAERWSAPVRLTDDPERSEQNPVLFTTPNGDVWLLYTSQSGGHQDTAQVRRRVSTDDGATWSDSEILFDATAEGGVFIRQPLVVTTTGRWLLPIFRCAREEGERWTGDHDTSAVMLSDDRGRTWRAVEVPGSLGAVHMSIVDRAEGVLHATFRSRWADRVYRSVSFDDGDTWSSPEQTALPNNNSSLQHAGLADGDLVLIYNHSSRDDADARRASLYDEIDDDGGLEAAPASVVALADDARRAFWGAPRAPLTLATSSDGEAWDVLTDLEQGDGYCLTNNSRDRLNREFSYPVVLPRPDGSLDLAYTFFRQTIKHVHLDAGWRHVGR</sequence>
<keyword evidence="2" id="KW-0326">Glycosidase</keyword>
<dbReference type="SUPFAM" id="SSF50939">
    <property type="entry name" value="Sialidases"/>
    <property type="match status" value="1"/>
</dbReference>
<dbReference type="EMBL" id="CP119321">
    <property type="protein sequence ID" value="WEK13454.1"/>
    <property type="molecule type" value="Genomic_DNA"/>
</dbReference>
<dbReference type="Proteomes" id="UP001213972">
    <property type="component" value="Chromosome"/>
</dbReference>
<dbReference type="InterPro" id="IPR011040">
    <property type="entry name" value="Sialidase"/>
</dbReference>
<evidence type="ECO:0000313" key="2">
    <source>
        <dbReference type="EMBL" id="WEK13454.1"/>
    </source>
</evidence>
<dbReference type="Pfam" id="PF13088">
    <property type="entry name" value="BNR_2"/>
    <property type="match status" value="1"/>
</dbReference>
<dbReference type="PANTHER" id="PTHR43752">
    <property type="entry name" value="BNR/ASP-BOX REPEAT FAMILY PROTEIN"/>
    <property type="match status" value="1"/>
</dbReference>